<reference evidence="5 6" key="1">
    <citation type="submission" date="2018-03" db="EMBL/GenBank/DDBJ databases">
        <title>Genomic Encyclopedia of Archaeal and Bacterial Type Strains, Phase II (KMG-II): from individual species to whole genera.</title>
        <authorList>
            <person name="Goeker M."/>
        </authorList>
    </citation>
    <scope>NUCLEOTIDE SEQUENCE [LARGE SCALE GENOMIC DNA]</scope>
    <source>
        <strain evidence="5 6">DSM 100065</strain>
    </source>
</reference>
<feature type="domain" description="Glycosyltransferase subfamily 4-like N-terminal" evidence="4">
    <location>
        <begin position="16"/>
        <end position="176"/>
    </location>
</feature>
<dbReference type="SUPFAM" id="SSF53756">
    <property type="entry name" value="UDP-Glycosyltransferase/glycogen phosphorylase"/>
    <property type="match status" value="1"/>
</dbReference>
<gene>
    <name evidence="5" type="ORF">CLV47_12078</name>
</gene>
<protein>
    <submittedName>
        <fullName evidence="5">Glycosyltransferase involved in cell wall biosynthesis</fullName>
    </submittedName>
</protein>
<sequence>MRIALDCTPLLGQRTGIGHYTANLLTELLSLAADDSLLATAFTFRGRDQLAGAVPPGVEVAARPAPARALRTMWSHGTMPPVEWLTGGIDVFHATNFVLPPTRRARGVLTVHDLAYLKFPQTVSSASLTYRELVPSGLRRARVVCTPSRAVATQLQDAYALAEEAIAVTPLGVDAAWHRAAAPSGEWRTAHRLGRDYILAVGTIEPRKNLALLVSAYRQLLATHSDVPPLVLAGGAGWGDALDLDGIPADRLVMPGHLPIDDLRTLVAGASLLVFPSLDEGFGLPPLEALACGVPVVASDLPVTREVLGDQARFVAVDERARQTNVDALADAIVSELDAPTGDAATRREYAAGFTWRACAEKTYAAYQRAAEA</sequence>
<dbReference type="PANTHER" id="PTHR46401">
    <property type="entry name" value="GLYCOSYLTRANSFERASE WBBK-RELATED"/>
    <property type="match status" value="1"/>
</dbReference>
<keyword evidence="2 5" id="KW-0808">Transferase</keyword>
<dbReference type="Pfam" id="PF13439">
    <property type="entry name" value="Glyco_transf_4"/>
    <property type="match status" value="1"/>
</dbReference>
<evidence type="ECO:0000256" key="1">
    <source>
        <dbReference type="ARBA" id="ARBA00022676"/>
    </source>
</evidence>
<dbReference type="OrthoDB" id="9801609at2"/>
<dbReference type="GO" id="GO:0016757">
    <property type="term" value="F:glycosyltransferase activity"/>
    <property type="evidence" value="ECO:0007669"/>
    <property type="project" value="UniProtKB-KW"/>
</dbReference>
<dbReference type="Proteomes" id="UP000237752">
    <property type="component" value="Unassembled WGS sequence"/>
</dbReference>
<evidence type="ECO:0000256" key="2">
    <source>
        <dbReference type="ARBA" id="ARBA00022679"/>
    </source>
</evidence>
<keyword evidence="6" id="KW-1185">Reference proteome</keyword>
<evidence type="ECO:0000313" key="5">
    <source>
        <dbReference type="EMBL" id="PRZ38611.1"/>
    </source>
</evidence>
<evidence type="ECO:0000259" key="3">
    <source>
        <dbReference type="Pfam" id="PF00534"/>
    </source>
</evidence>
<dbReference type="RefSeq" id="WP_106350610.1">
    <property type="nucleotide sequence ID" value="NZ_PVUE01000020.1"/>
</dbReference>
<dbReference type="GO" id="GO:0009103">
    <property type="term" value="P:lipopolysaccharide biosynthetic process"/>
    <property type="evidence" value="ECO:0007669"/>
    <property type="project" value="TreeGrafter"/>
</dbReference>
<proteinExistence type="predicted"/>
<dbReference type="Pfam" id="PF00534">
    <property type="entry name" value="Glycos_transf_1"/>
    <property type="match status" value="1"/>
</dbReference>
<dbReference type="InterPro" id="IPR001296">
    <property type="entry name" value="Glyco_trans_1"/>
</dbReference>
<dbReference type="CDD" id="cd03809">
    <property type="entry name" value="GT4_MtfB-like"/>
    <property type="match status" value="1"/>
</dbReference>
<evidence type="ECO:0000313" key="6">
    <source>
        <dbReference type="Proteomes" id="UP000237752"/>
    </source>
</evidence>
<accession>A0A2T0ZQJ2</accession>
<feature type="domain" description="Glycosyl transferase family 1" evidence="3">
    <location>
        <begin position="190"/>
        <end position="335"/>
    </location>
</feature>
<organism evidence="5 6">
    <name type="scientific">Antricoccus suffuscus</name>
    <dbReference type="NCBI Taxonomy" id="1629062"/>
    <lineage>
        <taxon>Bacteria</taxon>
        <taxon>Bacillati</taxon>
        <taxon>Actinomycetota</taxon>
        <taxon>Actinomycetes</taxon>
        <taxon>Geodermatophilales</taxon>
        <taxon>Antricoccaceae</taxon>
        <taxon>Antricoccus</taxon>
    </lineage>
</organism>
<dbReference type="PANTHER" id="PTHR46401:SF2">
    <property type="entry name" value="GLYCOSYLTRANSFERASE WBBK-RELATED"/>
    <property type="match status" value="1"/>
</dbReference>
<name>A0A2T0ZQJ2_9ACTN</name>
<evidence type="ECO:0000259" key="4">
    <source>
        <dbReference type="Pfam" id="PF13439"/>
    </source>
</evidence>
<dbReference type="EMBL" id="PVUE01000020">
    <property type="protein sequence ID" value="PRZ38611.1"/>
    <property type="molecule type" value="Genomic_DNA"/>
</dbReference>
<keyword evidence="1" id="KW-0328">Glycosyltransferase</keyword>
<dbReference type="InterPro" id="IPR028098">
    <property type="entry name" value="Glyco_trans_4-like_N"/>
</dbReference>
<dbReference type="AlphaFoldDB" id="A0A2T0ZQJ2"/>
<dbReference type="Gene3D" id="3.40.50.2000">
    <property type="entry name" value="Glycogen Phosphorylase B"/>
    <property type="match status" value="2"/>
</dbReference>
<comment type="caution">
    <text evidence="5">The sequence shown here is derived from an EMBL/GenBank/DDBJ whole genome shotgun (WGS) entry which is preliminary data.</text>
</comment>